<evidence type="ECO:0000313" key="1">
    <source>
        <dbReference type="EMBL" id="OQD92206.1"/>
    </source>
</evidence>
<accession>A0A1V6QTF0</accession>
<protein>
    <submittedName>
        <fullName evidence="1">Uncharacterized protein</fullName>
    </submittedName>
</protein>
<name>A0A1V6QTF0_9EURO</name>
<keyword evidence="2" id="KW-1185">Reference proteome</keyword>
<dbReference type="Proteomes" id="UP000191612">
    <property type="component" value="Unassembled WGS sequence"/>
</dbReference>
<reference evidence="2" key="1">
    <citation type="journal article" date="2017" name="Nat. Microbiol.">
        <title>Global analysis of biosynthetic gene clusters reveals vast potential of secondary metabolite production in Penicillium species.</title>
        <authorList>
            <person name="Nielsen J.C."/>
            <person name="Grijseels S."/>
            <person name="Prigent S."/>
            <person name="Ji B."/>
            <person name="Dainat J."/>
            <person name="Nielsen K.F."/>
            <person name="Frisvad J.C."/>
            <person name="Workman M."/>
            <person name="Nielsen J."/>
        </authorList>
    </citation>
    <scope>NUCLEOTIDE SEQUENCE [LARGE SCALE GENOMIC DNA]</scope>
    <source>
        <strain evidence="2">IBT 29525</strain>
    </source>
</reference>
<dbReference type="EMBL" id="MDYO01000043">
    <property type="protein sequence ID" value="OQD92206.1"/>
    <property type="molecule type" value="Genomic_DNA"/>
</dbReference>
<organism evidence="1 2">
    <name type="scientific">Penicillium solitum</name>
    <dbReference type="NCBI Taxonomy" id="60172"/>
    <lineage>
        <taxon>Eukaryota</taxon>
        <taxon>Fungi</taxon>
        <taxon>Dikarya</taxon>
        <taxon>Ascomycota</taxon>
        <taxon>Pezizomycotina</taxon>
        <taxon>Eurotiomycetes</taxon>
        <taxon>Eurotiomycetidae</taxon>
        <taxon>Eurotiales</taxon>
        <taxon>Aspergillaceae</taxon>
        <taxon>Penicillium</taxon>
    </lineage>
</organism>
<sequence length="15" mass="1598">MCFGVPSSLVCPARM</sequence>
<evidence type="ECO:0000313" key="2">
    <source>
        <dbReference type="Proteomes" id="UP000191612"/>
    </source>
</evidence>
<gene>
    <name evidence="1" type="ORF">PENSOL_c043G05277</name>
</gene>
<comment type="caution">
    <text evidence="1">The sequence shown here is derived from an EMBL/GenBank/DDBJ whole genome shotgun (WGS) entry which is preliminary data.</text>
</comment>
<proteinExistence type="predicted"/>